<dbReference type="Pfam" id="PF02384">
    <property type="entry name" value="N6_Mtase"/>
    <property type="match status" value="1"/>
</dbReference>
<evidence type="ECO:0000313" key="2">
    <source>
        <dbReference type="EMBL" id="MBU3827935.1"/>
    </source>
</evidence>
<dbReference type="PANTHER" id="PTHR41313:SF1">
    <property type="entry name" value="DNA METHYLASE ADENINE-SPECIFIC DOMAIN-CONTAINING PROTEIN"/>
    <property type="match status" value="1"/>
</dbReference>
<reference evidence="2" key="2">
    <citation type="submission" date="2021-04" db="EMBL/GenBank/DDBJ databases">
        <authorList>
            <person name="Gilroy R."/>
        </authorList>
    </citation>
    <scope>NUCLEOTIDE SEQUENCE</scope>
    <source>
        <strain evidence="2">F6-686</strain>
    </source>
</reference>
<sequence>MKNFEKLFNQFLTCVDTLRTALNVSYAEALTETFDNLETGKIKVEMGAPDKETVAKLSTMYGELNYEKIPRKDKVLIFNYLTLKAITEDRRNVNQMPTPPVLATATALVMQKLLDMNKELEIVDPALGTGSLLYSVVNQLKSENHSKNNFKLAGIDNDEDMLNIADIGAHLNDLKIDLYCQDAMSSWMIQPADAIISDLPIGYYPLDNNSKQFDLKNEKGHSFAHFLFVEQIVKNLKAGAYAFLLVPTGMLSGKDRSKFMPWLTKKVYLNAIIDLPDDMFRNKFNQKSLLVLQNHGENAQARDVFLTKLGSLKKEDSLVEFNLKLNEWYTNLDY</sequence>
<dbReference type="Gene3D" id="3.40.50.150">
    <property type="entry name" value="Vaccinia Virus protein VP39"/>
    <property type="match status" value="1"/>
</dbReference>
<gene>
    <name evidence="2" type="ORF">H9806_02090</name>
</gene>
<dbReference type="PIRSF" id="PIRSF026567">
    <property type="entry name" value="Adenine_mtase_bact_prd"/>
    <property type="match status" value="1"/>
</dbReference>
<dbReference type="InterPro" id="IPR003356">
    <property type="entry name" value="DNA_methylase_A-5"/>
</dbReference>
<keyword evidence="2" id="KW-0808">Transferase</keyword>
<name>A0A9E2KPR3_9LACO</name>
<dbReference type="GO" id="GO:0008170">
    <property type="term" value="F:N-methyltransferase activity"/>
    <property type="evidence" value="ECO:0007669"/>
    <property type="project" value="InterPro"/>
</dbReference>
<comment type="caution">
    <text evidence="2">The sequence shown here is derived from an EMBL/GenBank/DDBJ whole genome shotgun (WGS) entry which is preliminary data.</text>
</comment>
<dbReference type="Gene3D" id="1.10.150.470">
    <property type="match status" value="1"/>
</dbReference>
<evidence type="ECO:0000313" key="3">
    <source>
        <dbReference type="Proteomes" id="UP000823844"/>
    </source>
</evidence>
<feature type="domain" description="DNA methylase adenine-specific" evidence="1">
    <location>
        <begin position="108"/>
        <end position="314"/>
    </location>
</feature>
<dbReference type="SUPFAM" id="SSF53335">
    <property type="entry name" value="S-adenosyl-L-methionine-dependent methyltransferases"/>
    <property type="match status" value="1"/>
</dbReference>
<protein>
    <submittedName>
        <fullName evidence="2">Class I SAM-dependent methyltransferase</fullName>
    </submittedName>
</protein>
<dbReference type="AlphaFoldDB" id="A0A9E2KPR3"/>
<proteinExistence type="predicted"/>
<dbReference type="Proteomes" id="UP000823844">
    <property type="component" value="Unassembled WGS sequence"/>
</dbReference>
<dbReference type="EMBL" id="JAHLFT010000026">
    <property type="protein sequence ID" value="MBU3827935.1"/>
    <property type="molecule type" value="Genomic_DNA"/>
</dbReference>
<dbReference type="GO" id="GO:0032259">
    <property type="term" value="P:methylation"/>
    <property type="evidence" value="ECO:0007669"/>
    <property type="project" value="UniProtKB-KW"/>
</dbReference>
<dbReference type="InterPro" id="IPR052933">
    <property type="entry name" value="DNA_Protect_Modify"/>
</dbReference>
<dbReference type="GO" id="GO:0003677">
    <property type="term" value="F:DNA binding"/>
    <property type="evidence" value="ECO:0007669"/>
    <property type="project" value="InterPro"/>
</dbReference>
<dbReference type="PANTHER" id="PTHR41313">
    <property type="entry name" value="ADENINE-SPECIFIC METHYLTRANSFERASE"/>
    <property type="match status" value="1"/>
</dbReference>
<keyword evidence="2" id="KW-0489">Methyltransferase</keyword>
<organism evidence="2 3">
    <name type="scientific">Candidatus Lactobacillus pullistercoris</name>
    <dbReference type="NCBI Taxonomy" id="2838636"/>
    <lineage>
        <taxon>Bacteria</taxon>
        <taxon>Bacillati</taxon>
        <taxon>Bacillota</taxon>
        <taxon>Bacilli</taxon>
        <taxon>Lactobacillales</taxon>
        <taxon>Lactobacillaceae</taxon>
        <taxon>Lactobacillus</taxon>
    </lineage>
</organism>
<evidence type="ECO:0000259" key="1">
    <source>
        <dbReference type="Pfam" id="PF02384"/>
    </source>
</evidence>
<dbReference type="InterPro" id="IPR016843">
    <property type="entry name" value="S-AdoMet-dep_Ade-MeTrfase_prd"/>
</dbReference>
<reference evidence="2" key="1">
    <citation type="journal article" date="2021" name="PeerJ">
        <title>Extensive microbial diversity within the chicken gut microbiome revealed by metagenomics and culture.</title>
        <authorList>
            <person name="Gilroy R."/>
            <person name="Ravi A."/>
            <person name="Getino M."/>
            <person name="Pursley I."/>
            <person name="Horton D.L."/>
            <person name="Alikhan N.F."/>
            <person name="Baker D."/>
            <person name="Gharbi K."/>
            <person name="Hall N."/>
            <person name="Watson M."/>
            <person name="Adriaenssens E.M."/>
            <person name="Foster-Nyarko E."/>
            <person name="Jarju S."/>
            <person name="Secka A."/>
            <person name="Antonio M."/>
            <person name="Oren A."/>
            <person name="Chaudhuri R.R."/>
            <person name="La Ragione R."/>
            <person name="Hildebrand F."/>
            <person name="Pallen M.J."/>
        </authorList>
    </citation>
    <scope>NUCLEOTIDE SEQUENCE</scope>
    <source>
        <strain evidence="2">F6-686</strain>
    </source>
</reference>
<accession>A0A9E2KPR3</accession>
<dbReference type="InterPro" id="IPR029063">
    <property type="entry name" value="SAM-dependent_MTases_sf"/>
</dbReference>